<comment type="caution">
    <text evidence="1">The sequence shown here is derived from an EMBL/GenBank/DDBJ whole genome shotgun (WGS) entry which is preliminary data.</text>
</comment>
<organism evidence="1 2">
    <name type="scientific">Symbiodinium natans</name>
    <dbReference type="NCBI Taxonomy" id="878477"/>
    <lineage>
        <taxon>Eukaryota</taxon>
        <taxon>Sar</taxon>
        <taxon>Alveolata</taxon>
        <taxon>Dinophyceae</taxon>
        <taxon>Suessiales</taxon>
        <taxon>Symbiodiniaceae</taxon>
        <taxon>Symbiodinium</taxon>
    </lineage>
</organism>
<proteinExistence type="predicted"/>
<dbReference type="Proteomes" id="UP000604046">
    <property type="component" value="Unassembled WGS sequence"/>
</dbReference>
<accession>A0A812SI10</accession>
<gene>
    <name evidence="1" type="ORF">SNAT2548_LOCUS27260</name>
</gene>
<reference evidence="1" key="1">
    <citation type="submission" date="2021-02" db="EMBL/GenBank/DDBJ databases">
        <authorList>
            <person name="Dougan E. K."/>
            <person name="Rhodes N."/>
            <person name="Thang M."/>
            <person name="Chan C."/>
        </authorList>
    </citation>
    <scope>NUCLEOTIDE SEQUENCE</scope>
</reference>
<keyword evidence="2" id="KW-1185">Reference proteome</keyword>
<dbReference type="EMBL" id="CAJNDS010002461">
    <property type="protein sequence ID" value="CAE7485930.1"/>
    <property type="molecule type" value="Genomic_DNA"/>
</dbReference>
<protein>
    <submittedName>
        <fullName evidence="1">Uncharacterized protein</fullName>
    </submittedName>
</protein>
<name>A0A812SI10_9DINO</name>
<dbReference type="AlphaFoldDB" id="A0A812SI10"/>
<sequence length="242" mass="26822">MLVKALSACPGSLLEFETDAAIGGQDPFGFLADSLPQLRMLRARYMFGKTGNLAGLKRLVHLKKKQCKLPKENHRLSGRPAVDTQRGIVYWGITSEHHDDNYSGEGLWWDELENTCECMEEWGVGKGVTKEHCLEFMEECGIELDHHLNDEDCGMDSSLANDVDSDQDTIVVQLEVENSDNSTAVIRARTMDGRQFAQVTVDTGKMLTRFPCSPLALRLVLHNGTCIDVLEKGTQPLAAVLA</sequence>
<evidence type="ECO:0000313" key="1">
    <source>
        <dbReference type="EMBL" id="CAE7485930.1"/>
    </source>
</evidence>
<evidence type="ECO:0000313" key="2">
    <source>
        <dbReference type="Proteomes" id="UP000604046"/>
    </source>
</evidence>